<keyword evidence="1" id="KW-0732">Signal</keyword>
<sequence length="172" mass="18710">MKSTASATLVIFALIAFFAMVSHALPMERRAPKYQIQVKSETAFCSFMPPHAGDDVGATENDGIPMCTNPSLGGKAFPTGFIKSAHYASTANYQQITGRIDRTKYSLKSTDGGGQYDNKDIASTTCNGYKYFVNLIEPDANIFCIRCCKNQADCRLGISTYGCARIVPGNYN</sequence>
<organism evidence="2">
    <name type="scientific">Mucor ambiguus</name>
    <dbReference type="NCBI Taxonomy" id="91626"/>
    <lineage>
        <taxon>Eukaryota</taxon>
        <taxon>Fungi</taxon>
        <taxon>Fungi incertae sedis</taxon>
        <taxon>Mucoromycota</taxon>
        <taxon>Mucoromycotina</taxon>
        <taxon>Mucoromycetes</taxon>
        <taxon>Mucorales</taxon>
        <taxon>Mucorineae</taxon>
        <taxon>Mucoraceae</taxon>
        <taxon>Mucor</taxon>
    </lineage>
</organism>
<evidence type="ECO:0000256" key="1">
    <source>
        <dbReference type="SAM" id="SignalP"/>
    </source>
</evidence>
<dbReference type="Proteomes" id="UP000053815">
    <property type="component" value="Unassembled WGS sequence"/>
</dbReference>
<dbReference type="EMBL" id="DF836355">
    <property type="protein sequence ID" value="GAN04525.1"/>
    <property type="molecule type" value="Genomic_DNA"/>
</dbReference>
<proteinExistence type="predicted"/>
<keyword evidence="3" id="KW-1185">Reference proteome</keyword>
<evidence type="ECO:0000313" key="2">
    <source>
        <dbReference type="EMBL" id="GAN04525.1"/>
    </source>
</evidence>
<protein>
    <submittedName>
        <fullName evidence="2">Secreted protein</fullName>
    </submittedName>
</protein>
<gene>
    <name evidence="2" type="ORF">MAM1_0066c03986</name>
</gene>
<dbReference type="AlphaFoldDB" id="A0A0C9LU73"/>
<feature type="signal peptide" evidence="1">
    <location>
        <begin position="1"/>
        <end position="24"/>
    </location>
</feature>
<name>A0A0C9LU73_9FUNG</name>
<dbReference type="OrthoDB" id="3044029at2759"/>
<evidence type="ECO:0000313" key="3">
    <source>
        <dbReference type="Proteomes" id="UP000053815"/>
    </source>
</evidence>
<accession>A0A0C9LU73</accession>
<dbReference type="STRING" id="91626.A0A0C9LU73"/>
<feature type="chain" id="PRO_5002214610" evidence="1">
    <location>
        <begin position="25"/>
        <end position="172"/>
    </location>
</feature>
<reference evidence="2" key="1">
    <citation type="submission" date="2014-09" db="EMBL/GenBank/DDBJ databases">
        <title>Draft genome sequence of an oleaginous Mucoromycotina fungus Mucor ambiguus NBRC6742.</title>
        <authorList>
            <person name="Takeda I."/>
            <person name="Yamane N."/>
            <person name="Morita T."/>
            <person name="Tamano K."/>
            <person name="Machida M."/>
            <person name="Baker S."/>
            <person name="Koike H."/>
        </authorList>
    </citation>
    <scope>NUCLEOTIDE SEQUENCE</scope>
    <source>
        <strain evidence="2">NBRC 6742</strain>
    </source>
</reference>